<evidence type="ECO:0000256" key="4">
    <source>
        <dbReference type="ARBA" id="ARBA00023295"/>
    </source>
</evidence>
<reference evidence="9" key="1">
    <citation type="journal article" date="2019" name="Int. J. Syst. Evol. Microbiol.">
        <title>The Global Catalogue of Microorganisms (GCM) 10K type strain sequencing project: providing services to taxonomists for standard genome sequencing and annotation.</title>
        <authorList>
            <consortium name="The Broad Institute Genomics Platform"/>
            <consortium name="The Broad Institute Genome Sequencing Center for Infectious Disease"/>
            <person name="Wu L."/>
            <person name="Ma J."/>
        </authorList>
    </citation>
    <scope>NUCLEOTIDE SEQUENCE [LARGE SCALE GENOMIC DNA]</scope>
    <source>
        <strain evidence="9">NBRC 103166</strain>
    </source>
</reference>
<gene>
    <name evidence="8" type="ORF">GCM10007916_04340</name>
</gene>
<evidence type="ECO:0000256" key="3">
    <source>
        <dbReference type="ARBA" id="ARBA00023277"/>
    </source>
</evidence>
<dbReference type="InterPro" id="IPR013783">
    <property type="entry name" value="Ig-like_fold"/>
</dbReference>
<keyword evidence="5" id="KW-0624">Polysaccharide degradation</keyword>
<dbReference type="Proteomes" id="UP001157353">
    <property type="component" value="Unassembled WGS sequence"/>
</dbReference>
<keyword evidence="9" id="KW-1185">Reference proteome</keyword>
<proteinExistence type="inferred from homology"/>
<keyword evidence="3" id="KW-0119">Carbohydrate metabolism</keyword>
<dbReference type="SUPFAM" id="SSF48208">
    <property type="entry name" value="Six-hairpin glycosidases"/>
    <property type="match status" value="1"/>
</dbReference>
<dbReference type="RefSeq" id="WP_284202486.1">
    <property type="nucleotide sequence ID" value="NZ_BSPQ01000001.1"/>
</dbReference>
<dbReference type="Gene3D" id="1.50.10.10">
    <property type="match status" value="1"/>
</dbReference>
<dbReference type="InterPro" id="IPR012341">
    <property type="entry name" value="6hp_glycosidase-like_sf"/>
</dbReference>
<dbReference type="CDD" id="cd02850">
    <property type="entry name" value="E_set_Cellulase_N"/>
    <property type="match status" value="1"/>
</dbReference>
<dbReference type="InterPro" id="IPR014756">
    <property type="entry name" value="Ig_E-set"/>
</dbReference>
<dbReference type="EMBL" id="BSPQ01000001">
    <property type="protein sequence ID" value="GLS89367.1"/>
    <property type="molecule type" value="Genomic_DNA"/>
</dbReference>
<organism evidence="8 9">
    <name type="scientific">Psychromonas marina</name>
    <dbReference type="NCBI Taxonomy" id="88364"/>
    <lineage>
        <taxon>Bacteria</taxon>
        <taxon>Pseudomonadati</taxon>
        <taxon>Pseudomonadota</taxon>
        <taxon>Gammaproteobacteria</taxon>
        <taxon>Alteromonadales</taxon>
        <taxon>Psychromonadaceae</taxon>
        <taxon>Psychromonas</taxon>
    </lineage>
</organism>
<evidence type="ECO:0000259" key="7">
    <source>
        <dbReference type="Pfam" id="PF02927"/>
    </source>
</evidence>
<feature type="domain" description="Cellulase Ig-like" evidence="7">
    <location>
        <begin position="6"/>
        <end position="83"/>
    </location>
</feature>
<dbReference type="PANTHER" id="PTHR22298">
    <property type="entry name" value="ENDO-1,4-BETA-GLUCANASE"/>
    <property type="match status" value="1"/>
</dbReference>
<accession>A0ABQ6DWD9</accession>
<evidence type="ECO:0000256" key="2">
    <source>
        <dbReference type="ARBA" id="ARBA00022801"/>
    </source>
</evidence>
<sequence length="576" mass="65254">MKLLSNHIGYERVGPKQAVLQTTTHLNVPYIELVSVISGEVLQHLPILLSGRVDQWSLGIFYSIDFSEFTTAGRYFLRVEHVENDVQYKAQSHPFEIADGLLMRDCFSDLLNYFKGQRCSGIFDQQDKQSSLFNSDKKVDVQGGWYDASGDVSKYFSHLSYANYMNPQQIPMIVWNMLKGLDLLTTCSDFPQYSALRLKEEALFGADFLMRMCSEEGYFYMTVFDQWSKDPTQREICAYEKQSGDKTSDYQAAFRQGAGIAIAALASASRQPIGGEFSATQYLATAEKAYWHLVECNISYCDDAVENIIDEYCALIAAVELYKTTSEDNYLQQARNWAGKLTLRQQSDDSQQNFWSANSDGSRPYFHGAEAGLPVIALLQYLDIETESQYQQKTQQVITNALQFELAISAEVFNPFAYPRQYVKGVNEAKRSAFFISQDNESGYWWQGENARLGSLATMALLAKKYLNDPKLITSLEGYAQSSLNWIVGLNPYDMCMLEGAGYNNPDYLPELGFFNAKGGICNGITAGFDNESDIAFKPVDQADDMQQNWRWGEQWIPHGGWFLLAIMTQYSTEQN</sequence>
<keyword evidence="4" id="KW-0326">Glycosidase</keyword>
<evidence type="ECO:0000256" key="5">
    <source>
        <dbReference type="ARBA" id="ARBA00023326"/>
    </source>
</evidence>
<feature type="domain" description="Glycoside hydrolase family 9" evidence="6">
    <location>
        <begin position="106"/>
        <end position="507"/>
    </location>
</feature>
<dbReference type="InterPro" id="IPR004197">
    <property type="entry name" value="Cellulase_Ig-like"/>
</dbReference>
<dbReference type="SUPFAM" id="SSF81296">
    <property type="entry name" value="E set domains"/>
    <property type="match status" value="1"/>
</dbReference>
<evidence type="ECO:0000313" key="8">
    <source>
        <dbReference type="EMBL" id="GLS89367.1"/>
    </source>
</evidence>
<dbReference type="InterPro" id="IPR008928">
    <property type="entry name" value="6-hairpin_glycosidase_sf"/>
</dbReference>
<evidence type="ECO:0000256" key="1">
    <source>
        <dbReference type="ARBA" id="ARBA00007072"/>
    </source>
</evidence>
<dbReference type="InterPro" id="IPR001701">
    <property type="entry name" value="Glyco_hydro_9"/>
</dbReference>
<dbReference type="Pfam" id="PF02927">
    <property type="entry name" value="CelD_N"/>
    <property type="match status" value="1"/>
</dbReference>
<evidence type="ECO:0000259" key="6">
    <source>
        <dbReference type="Pfam" id="PF00759"/>
    </source>
</evidence>
<keyword evidence="2" id="KW-0378">Hydrolase</keyword>
<name>A0ABQ6DWD9_9GAMM</name>
<evidence type="ECO:0000313" key="9">
    <source>
        <dbReference type="Proteomes" id="UP001157353"/>
    </source>
</evidence>
<comment type="similarity">
    <text evidence="1">Belongs to the glycosyl hydrolase 9 (cellulase E) family.</text>
</comment>
<dbReference type="Gene3D" id="2.60.40.10">
    <property type="entry name" value="Immunoglobulins"/>
    <property type="match status" value="1"/>
</dbReference>
<protein>
    <submittedName>
        <fullName evidence="8">Endochitinase</fullName>
    </submittedName>
</protein>
<comment type="caution">
    <text evidence="8">The sequence shown here is derived from an EMBL/GenBank/DDBJ whole genome shotgun (WGS) entry which is preliminary data.</text>
</comment>
<dbReference type="Pfam" id="PF00759">
    <property type="entry name" value="Glyco_hydro_9"/>
    <property type="match status" value="1"/>
</dbReference>